<dbReference type="RefSeq" id="WP_194450809.1">
    <property type="nucleotide sequence ID" value="NZ_CP063849.1"/>
</dbReference>
<proteinExistence type="predicted"/>
<accession>A0A7S7NSR4</accession>
<evidence type="ECO:0000313" key="1">
    <source>
        <dbReference type="EMBL" id="QOY89147.1"/>
    </source>
</evidence>
<name>A0A7S7NSR4_PALFE</name>
<gene>
    <name evidence="1" type="ORF">IRI77_04090</name>
</gene>
<dbReference type="EMBL" id="CP063849">
    <property type="protein sequence ID" value="QOY89147.1"/>
    <property type="molecule type" value="Genomic_DNA"/>
</dbReference>
<evidence type="ECO:0000313" key="2">
    <source>
        <dbReference type="Proteomes" id="UP000593892"/>
    </source>
</evidence>
<dbReference type="KEGG" id="pfer:IRI77_04090"/>
<protein>
    <submittedName>
        <fullName evidence="1">Uncharacterized protein</fullName>
    </submittedName>
</protein>
<dbReference type="AlphaFoldDB" id="A0A7S7NSR4"/>
<dbReference type="Proteomes" id="UP000593892">
    <property type="component" value="Chromosome"/>
</dbReference>
<reference evidence="1 2" key="1">
    <citation type="submission" date="2020-10" db="EMBL/GenBank/DDBJ databases">
        <title>Complete genome sequence of Paludibaculum fermentans P105T, a facultatively anaerobic acidobacterium capable of dissimilatory Fe(III) reduction.</title>
        <authorList>
            <person name="Dedysh S.N."/>
            <person name="Beletsky A.V."/>
            <person name="Kulichevskaya I.S."/>
            <person name="Mardanov A.V."/>
            <person name="Ravin N.V."/>
        </authorList>
    </citation>
    <scope>NUCLEOTIDE SEQUENCE [LARGE SCALE GENOMIC DNA]</scope>
    <source>
        <strain evidence="1 2">P105</strain>
    </source>
</reference>
<sequence length="83" mass="8884">MKRQTQFGTGAPMATLAVLALVLSGMGALSPLRALPATAQRFVCYMTALDQSGQHLSLWDKVTYSLVLSGPNPKQPNPTQARI</sequence>
<organism evidence="1 2">
    <name type="scientific">Paludibaculum fermentans</name>
    <dbReference type="NCBI Taxonomy" id="1473598"/>
    <lineage>
        <taxon>Bacteria</taxon>
        <taxon>Pseudomonadati</taxon>
        <taxon>Acidobacteriota</taxon>
        <taxon>Terriglobia</taxon>
        <taxon>Bryobacterales</taxon>
        <taxon>Bryobacteraceae</taxon>
        <taxon>Paludibaculum</taxon>
    </lineage>
</organism>
<keyword evidence="2" id="KW-1185">Reference proteome</keyword>